<name>A0A0F9KF68_9ZZZZ</name>
<accession>A0A0F9KF68</accession>
<dbReference type="InterPro" id="IPR027417">
    <property type="entry name" value="P-loop_NTPase"/>
</dbReference>
<dbReference type="Gene3D" id="3.40.50.300">
    <property type="entry name" value="P-loop containing nucleotide triphosphate hydrolases"/>
    <property type="match status" value="1"/>
</dbReference>
<reference evidence="1" key="1">
    <citation type="journal article" date="2015" name="Nature">
        <title>Complex archaea that bridge the gap between prokaryotes and eukaryotes.</title>
        <authorList>
            <person name="Spang A."/>
            <person name="Saw J.H."/>
            <person name="Jorgensen S.L."/>
            <person name="Zaremba-Niedzwiedzka K."/>
            <person name="Martijn J."/>
            <person name="Lind A.E."/>
            <person name="van Eijk R."/>
            <person name="Schleper C."/>
            <person name="Guy L."/>
            <person name="Ettema T.J."/>
        </authorList>
    </citation>
    <scope>NUCLEOTIDE SEQUENCE</scope>
</reference>
<dbReference type="AlphaFoldDB" id="A0A0F9KF68"/>
<sequence length="507" mass="58409">MSGLSYPTEISLNWTHRAELLSNADKDPQYAAALRVVCSKSILFWVNSFCYIHEVRQELQRLHESENAALPFITYPFQDKYILRLVKQIESEKDMITEKSRDMGVSWMVLVVFVWFWQFGDAGNDFLLGSRKENFVDKREDMDALFPKIRYLLRNQPAFLLPKGFALKSEADEKRHAPYMIVKNPETGSTITGEANNKYFGSGGRRRAVLLDEYAKWEHTDESAWQSLGDVTPCRLPVSSANGKRNHFYRLRAGEIGKIAVTRIHWEDHPHKDSAWYEAEKTRRSPAELAAEGDINYAASVTNRAYESYSEQQHVKPVKYLSDAPISLMCDFNIDPMSWAIAHEFGGECAFFDEISMYTASTARAAETFGKRYKKHDNKQLNIYGDASGHARQRAVRGLPSEYQIIIDILRKQFGWQVTLHVPRGNPLVSPSIEALEKRLSDWERKGKSWVTIDPKCRALIESFEQTQRKDDGLDKSGVEHMTDGPRYWAQYRYPIISRKVSYGEAW</sequence>
<dbReference type="EMBL" id="LAZR01008155">
    <property type="protein sequence ID" value="KKM80598.1"/>
    <property type="molecule type" value="Genomic_DNA"/>
</dbReference>
<protein>
    <recommendedName>
        <fullName evidence="2">Terminase large subunit gp17-like C-terminal domain-containing protein</fullName>
    </recommendedName>
</protein>
<evidence type="ECO:0008006" key="2">
    <source>
        <dbReference type="Google" id="ProtNLM"/>
    </source>
</evidence>
<comment type="caution">
    <text evidence="1">The sequence shown here is derived from an EMBL/GenBank/DDBJ whole genome shotgun (WGS) entry which is preliminary data.</text>
</comment>
<gene>
    <name evidence="1" type="ORF">LCGC14_1338210</name>
</gene>
<evidence type="ECO:0000313" key="1">
    <source>
        <dbReference type="EMBL" id="KKM80598.1"/>
    </source>
</evidence>
<organism evidence="1">
    <name type="scientific">marine sediment metagenome</name>
    <dbReference type="NCBI Taxonomy" id="412755"/>
    <lineage>
        <taxon>unclassified sequences</taxon>
        <taxon>metagenomes</taxon>
        <taxon>ecological metagenomes</taxon>
    </lineage>
</organism>
<proteinExistence type="predicted"/>
<dbReference type="Gene3D" id="3.30.420.280">
    <property type="match status" value="1"/>
</dbReference>